<gene>
    <name evidence="2" type="ORF">VPFG_00366</name>
</gene>
<dbReference type="InterPro" id="IPR002711">
    <property type="entry name" value="HNH"/>
</dbReference>
<dbReference type="SMART" id="SM00507">
    <property type="entry name" value="HNHc"/>
    <property type="match status" value="1"/>
</dbReference>
<evidence type="ECO:0000313" key="3">
    <source>
        <dbReference type="Proteomes" id="UP000201461"/>
    </source>
</evidence>
<dbReference type="Pfam" id="PF01844">
    <property type="entry name" value="HNH"/>
    <property type="match status" value="1"/>
</dbReference>
<keyword evidence="2" id="KW-0255">Endonuclease</keyword>
<dbReference type="InterPro" id="IPR003615">
    <property type="entry name" value="HNH_nuc"/>
</dbReference>
<evidence type="ECO:0000259" key="1">
    <source>
        <dbReference type="SMART" id="SM00507"/>
    </source>
</evidence>
<protein>
    <submittedName>
        <fullName evidence="2">HNH endonuclease</fullName>
    </submittedName>
</protein>
<dbReference type="Proteomes" id="UP000201461">
    <property type="component" value="Segment"/>
</dbReference>
<organism evidence="2 3">
    <name type="scientific">Vibrio phage nt-1</name>
    <dbReference type="NCBI Taxonomy" id="115992"/>
    <lineage>
        <taxon>Viruses</taxon>
        <taxon>Duplodnaviria</taxon>
        <taxon>Heunggongvirae</taxon>
        <taxon>Uroviricota</taxon>
        <taxon>Caudoviricetes</taxon>
        <taxon>Pantevenvirales</taxon>
        <taxon>Straboviridae</taxon>
        <taxon>Mylasvirus</taxon>
        <taxon>Mylasvirus persius</taxon>
    </lineage>
</organism>
<dbReference type="GO" id="GO:0008270">
    <property type="term" value="F:zinc ion binding"/>
    <property type="evidence" value="ECO:0007669"/>
    <property type="project" value="InterPro"/>
</dbReference>
<keyword evidence="2" id="KW-0378">Hydrolase</keyword>
<dbReference type="EMBL" id="HQ317393">
    <property type="protein sequence ID" value="AGN30363.1"/>
    <property type="molecule type" value="Genomic_DNA"/>
</dbReference>
<dbReference type="GO" id="GO:0003676">
    <property type="term" value="F:nucleic acid binding"/>
    <property type="evidence" value="ECO:0007669"/>
    <property type="project" value="InterPro"/>
</dbReference>
<dbReference type="GO" id="GO:0004519">
    <property type="term" value="F:endonuclease activity"/>
    <property type="evidence" value="ECO:0007669"/>
    <property type="project" value="UniProtKB-KW"/>
</dbReference>
<keyword evidence="3" id="KW-1185">Reference proteome</keyword>
<sequence>MGIIMNNGKYHTEQYKQRRAEAVDRRLGAVKTHTKRCECCGELYIFVGRRNTKAYERSRFCSRSCANNRQAYWNDNAKCYTTICFQHYEKKCANCGFDVVIDVHHIDNDRTNNDITNLIPLCPNCHAIVHRLYNGDVAQLGEHLPCK</sequence>
<keyword evidence="2" id="KW-0540">Nuclease</keyword>
<evidence type="ECO:0000313" key="2">
    <source>
        <dbReference type="EMBL" id="AGN30363.1"/>
    </source>
</evidence>
<dbReference type="GeneID" id="15926829"/>
<dbReference type="RefSeq" id="YP_008125512.1">
    <property type="nucleotide sequence ID" value="NC_021529.2"/>
</dbReference>
<name>R9TGY8_9CAUD</name>
<reference evidence="2 3" key="1">
    <citation type="journal article" date="2014" name="Genome Biol. Evol.">
        <title>Composite Conserved Promoter-Terminator Motifs (PeSLs) that Mediate Modular Shuffling in the Diverse T4-Like Myoviruses.</title>
        <authorList>
            <person name="Comeau A.M."/>
            <person name="Arbiol C."/>
            <person name="Krisch H.M."/>
        </authorList>
    </citation>
    <scope>NUCLEOTIDE SEQUENCE [LARGE SCALE GENOMIC DNA]</scope>
</reference>
<accession>R9TGY8</accession>
<dbReference type="CDD" id="cd00085">
    <property type="entry name" value="HNHc"/>
    <property type="match status" value="1"/>
</dbReference>
<feature type="domain" description="HNH nuclease" evidence="1">
    <location>
        <begin position="82"/>
        <end position="127"/>
    </location>
</feature>
<dbReference type="KEGG" id="vg:15926829"/>
<proteinExistence type="predicted"/>